<dbReference type="GeneTree" id="ENSGT00940000154521"/>
<sequence length="421" mass="49429">MEKENEFSQLNVSRIKKENVSAEMVFPDHKKELSNNRKLIKEEGATCGPEESSGIKSISEPQQSVLETNEEELLRLNPETPKRESPAQEEEESSAAASVQDEDLQQLLEELIAEREEAHQLNKQLQMRLVEYFHNEPIDGGRLQRGRPEEEQLQEYDKNIQILCELKLQLSTASQAAQQEAEELRLQSQEKVDKVEEEWEAFMALKQDVAVKTLSRRLGKDLALSKVRSVLQRERLRENELTKLRRKHFKLRSRICRLEAELHEGRERGEDSLQIQFEQLQAKMLEQRKQAEKEWEESLKLQKKIASCLEVLSNIKEKLYWSQMEVQAKRERLAELEAMVAEKRVLLIQTKQARNQLQRDNQRLKDRRGLLGNRELLWDFEQTLDTSERLEKQLESLKSEQAEITFKCGKAETQARRTFKK</sequence>
<evidence type="ECO:0000259" key="6">
    <source>
        <dbReference type="Pfam" id="PF13870"/>
    </source>
</evidence>
<dbReference type="GO" id="GO:0060271">
    <property type="term" value="P:cilium assembly"/>
    <property type="evidence" value="ECO:0007669"/>
    <property type="project" value="TreeGrafter"/>
</dbReference>
<feature type="coiled-coil region" evidence="4">
    <location>
        <begin position="167"/>
        <end position="198"/>
    </location>
</feature>
<feature type="domain" description="CCDC113/CCDC96 coiled-coil" evidence="6">
    <location>
        <begin position="237"/>
        <end position="408"/>
    </location>
</feature>
<dbReference type="Proteomes" id="UP000265020">
    <property type="component" value="Unassembled WGS sequence"/>
</dbReference>
<reference evidence="7" key="1">
    <citation type="submission" date="2025-08" db="UniProtKB">
        <authorList>
            <consortium name="Ensembl"/>
        </authorList>
    </citation>
    <scope>IDENTIFICATION</scope>
</reference>
<reference evidence="7" key="2">
    <citation type="submission" date="2025-09" db="UniProtKB">
        <authorList>
            <consortium name="Ensembl"/>
        </authorList>
    </citation>
    <scope>IDENTIFICATION</scope>
</reference>
<keyword evidence="3" id="KW-0966">Cell projection</keyword>
<name>A0A3Q2FW70_CYPVA</name>
<feature type="coiled-coil region" evidence="4">
    <location>
        <begin position="101"/>
        <end position="128"/>
    </location>
</feature>
<dbReference type="OMA" id="RYEPIME"/>
<feature type="region of interest" description="Disordered" evidence="5">
    <location>
        <begin position="27"/>
        <end position="101"/>
    </location>
</feature>
<feature type="compositionally biased region" description="Basic and acidic residues" evidence="5">
    <location>
        <begin position="27"/>
        <end position="44"/>
    </location>
</feature>
<evidence type="ECO:0000256" key="4">
    <source>
        <dbReference type="SAM" id="Coils"/>
    </source>
</evidence>
<dbReference type="InterPro" id="IPR025254">
    <property type="entry name" value="CCDC113/CCDC96_CC"/>
</dbReference>
<accession>A0A3Q2FW70</accession>
<keyword evidence="8" id="KW-1185">Reference proteome</keyword>
<dbReference type="PANTHER" id="PTHR15654">
    <property type="entry name" value="COILED-COIL DOMAIN-CONTAINING PROTEIN 113-RELATED"/>
    <property type="match status" value="1"/>
</dbReference>
<evidence type="ECO:0000256" key="1">
    <source>
        <dbReference type="ARBA" id="ARBA00004138"/>
    </source>
</evidence>
<feature type="compositionally biased region" description="Polar residues" evidence="5">
    <location>
        <begin position="54"/>
        <end position="65"/>
    </location>
</feature>
<evidence type="ECO:0000256" key="5">
    <source>
        <dbReference type="SAM" id="MobiDB-lite"/>
    </source>
</evidence>
<proteinExistence type="predicted"/>
<dbReference type="InterPro" id="IPR051885">
    <property type="entry name" value="CC_CF"/>
</dbReference>
<organism evidence="7 8">
    <name type="scientific">Cyprinodon variegatus</name>
    <name type="common">Sheepshead minnow</name>
    <dbReference type="NCBI Taxonomy" id="28743"/>
    <lineage>
        <taxon>Eukaryota</taxon>
        <taxon>Metazoa</taxon>
        <taxon>Chordata</taxon>
        <taxon>Craniata</taxon>
        <taxon>Vertebrata</taxon>
        <taxon>Euteleostomi</taxon>
        <taxon>Actinopterygii</taxon>
        <taxon>Neopterygii</taxon>
        <taxon>Teleostei</taxon>
        <taxon>Neoteleostei</taxon>
        <taxon>Acanthomorphata</taxon>
        <taxon>Ovalentaria</taxon>
        <taxon>Atherinomorphae</taxon>
        <taxon>Cyprinodontiformes</taxon>
        <taxon>Cyprinodontidae</taxon>
        <taxon>Cyprinodon</taxon>
    </lineage>
</organism>
<evidence type="ECO:0000256" key="2">
    <source>
        <dbReference type="ARBA" id="ARBA00023054"/>
    </source>
</evidence>
<comment type="subcellular location">
    <subcellularLocation>
        <location evidence="1">Cell projection</location>
        <location evidence="1">Cilium</location>
    </subcellularLocation>
</comment>
<dbReference type="STRING" id="28743.ENSCVAP00000011950"/>
<dbReference type="GO" id="GO:0005930">
    <property type="term" value="C:axoneme"/>
    <property type="evidence" value="ECO:0007669"/>
    <property type="project" value="TreeGrafter"/>
</dbReference>
<evidence type="ECO:0000313" key="8">
    <source>
        <dbReference type="Proteomes" id="UP000265020"/>
    </source>
</evidence>
<dbReference type="AlphaFoldDB" id="A0A3Q2FW70"/>
<dbReference type="Pfam" id="PF13870">
    <property type="entry name" value="CCDC113_CCDC96_CC"/>
    <property type="match status" value="1"/>
</dbReference>
<evidence type="ECO:0000313" key="7">
    <source>
        <dbReference type="Ensembl" id="ENSCVAP00000011950.1"/>
    </source>
</evidence>
<dbReference type="PANTHER" id="PTHR15654:SF1">
    <property type="entry name" value="COILED-COIL DOMAIN-CONTAINING PROTEIN 96"/>
    <property type="match status" value="1"/>
</dbReference>
<evidence type="ECO:0000256" key="3">
    <source>
        <dbReference type="ARBA" id="ARBA00023273"/>
    </source>
</evidence>
<keyword evidence="2 4" id="KW-0175">Coiled coil</keyword>
<feature type="coiled-coil region" evidence="4">
    <location>
        <begin position="326"/>
        <end position="407"/>
    </location>
</feature>
<dbReference type="Ensembl" id="ENSCVAT00000019162.1">
    <property type="protein sequence ID" value="ENSCVAP00000011950.1"/>
    <property type="gene ID" value="ENSCVAG00000014321.1"/>
</dbReference>
<protein>
    <submittedName>
        <fullName evidence="7">Cilia and flagella associated protein 184</fullName>
    </submittedName>
</protein>
<dbReference type="GO" id="GO:0036064">
    <property type="term" value="C:ciliary basal body"/>
    <property type="evidence" value="ECO:0007669"/>
    <property type="project" value="TreeGrafter"/>
</dbReference>